<dbReference type="PANTHER" id="PTHR21310:SF37">
    <property type="entry name" value="AMINOGLYCOSIDE PHOSPHOTRANSFERASE DOMAIN-CONTAINING PROTEIN"/>
    <property type="match status" value="1"/>
</dbReference>
<keyword evidence="2" id="KW-1185">Reference proteome</keyword>
<dbReference type="EMBL" id="JASWJB010000098">
    <property type="protein sequence ID" value="KAK2598178.1"/>
    <property type="molecule type" value="Genomic_DNA"/>
</dbReference>
<dbReference type="InterPro" id="IPR051678">
    <property type="entry name" value="AGP_Transferase"/>
</dbReference>
<name>A0AAJ0FYR8_9HYPO</name>
<dbReference type="AlphaFoldDB" id="A0AAJ0FYR8"/>
<evidence type="ECO:0000313" key="2">
    <source>
        <dbReference type="Proteomes" id="UP001251528"/>
    </source>
</evidence>
<protein>
    <recommendedName>
        <fullName evidence="3">Aminoglycoside phosphotransferase domain-containing protein</fullName>
    </recommendedName>
</protein>
<organism evidence="1 2">
    <name type="scientific">Conoideocrella luteorostrata</name>
    <dbReference type="NCBI Taxonomy" id="1105319"/>
    <lineage>
        <taxon>Eukaryota</taxon>
        <taxon>Fungi</taxon>
        <taxon>Dikarya</taxon>
        <taxon>Ascomycota</taxon>
        <taxon>Pezizomycotina</taxon>
        <taxon>Sordariomycetes</taxon>
        <taxon>Hypocreomycetidae</taxon>
        <taxon>Hypocreales</taxon>
        <taxon>Clavicipitaceae</taxon>
        <taxon>Conoideocrella</taxon>
    </lineage>
</organism>
<reference evidence="1" key="1">
    <citation type="submission" date="2023-06" db="EMBL/GenBank/DDBJ databases">
        <title>Conoideocrella luteorostrata (Hypocreales: Clavicipitaceae), a potential biocontrol fungus for elongate hemlock scale in United States Christmas tree production areas.</title>
        <authorList>
            <person name="Barrett H."/>
            <person name="Lovett B."/>
            <person name="Macias A.M."/>
            <person name="Stajich J.E."/>
            <person name="Kasson M.T."/>
        </authorList>
    </citation>
    <scope>NUCLEOTIDE SEQUENCE</scope>
    <source>
        <strain evidence="1">ARSEF 14590</strain>
    </source>
</reference>
<comment type="caution">
    <text evidence="1">The sequence shown here is derived from an EMBL/GenBank/DDBJ whole genome shotgun (WGS) entry which is preliminary data.</text>
</comment>
<dbReference type="PANTHER" id="PTHR21310">
    <property type="entry name" value="AMINOGLYCOSIDE PHOSPHOTRANSFERASE-RELATED-RELATED"/>
    <property type="match status" value="1"/>
</dbReference>
<proteinExistence type="predicted"/>
<accession>A0AAJ0FYR8</accession>
<gene>
    <name evidence="1" type="ORF">QQS21_005730</name>
</gene>
<evidence type="ECO:0000313" key="1">
    <source>
        <dbReference type="EMBL" id="KAK2598178.1"/>
    </source>
</evidence>
<evidence type="ECO:0008006" key="3">
    <source>
        <dbReference type="Google" id="ProtNLM"/>
    </source>
</evidence>
<dbReference type="Proteomes" id="UP001251528">
    <property type="component" value="Unassembled WGS sequence"/>
</dbReference>
<sequence length="254" mass="28608">MDYIHGSVASELRVQHCSAGGLFGTPEQDRKFREQMAHFQAIIASFRFSKIGGIFYNEDTDEFFVGPTSSAEYYDDLTCHLLEVVSKDHLLESQPCMLPSIRNFLLRIYGEENNGPFRLASRDFRAHNVLVNKDFDIAGVIDFDGDMAAPLEVVAQYPLHCFLQVEPPGIVDTRPVVVERVAHTLPKLQRYKMMLVKYDEGDKSGNINVADRLAVTPASAYQGLAAYQQHQELRQSTDNEIICMIFVGDLIGEL</sequence>